<dbReference type="FunFam" id="3.40.640.10:FF:000029">
    <property type="entry name" value="4-aminobutyrate aminotransferase, mitochondrial"/>
    <property type="match status" value="1"/>
</dbReference>
<comment type="similarity">
    <text evidence="2 12">Belongs to the class-III pyridoxal-phosphate-dependent aminotransferase family.</text>
</comment>
<dbReference type="InterPro" id="IPR015422">
    <property type="entry name" value="PyrdxlP-dep_Trfase_small"/>
</dbReference>
<dbReference type="PANTHER" id="PTHR43206:SF1">
    <property type="entry name" value="4-AMINOBUTYRATE AMINOTRANSFERASE, MITOCHONDRIAL"/>
    <property type="match status" value="1"/>
</dbReference>
<evidence type="ECO:0000256" key="12">
    <source>
        <dbReference type="RuleBase" id="RU003560"/>
    </source>
</evidence>
<dbReference type="GO" id="GO:0005739">
    <property type="term" value="C:mitochondrion"/>
    <property type="evidence" value="ECO:0007669"/>
    <property type="project" value="TreeGrafter"/>
</dbReference>
<protein>
    <recommendedName>
        <fullName evidence="5">4-aminobutyrate aminotransferase</fullName>
        <ecNumber evidence="4">2.6.1.19</ecNumber>
    </recommendedName>
    <alternativeName>
        <fullName evidence="10">GABA aminotransferase</fullName>
    </alternativeName>
    <alternativeName>
        <fullName evidence="9">Gamma-amino-N-butyrate transaminase</fullName>
    </alternativeName>
</protein>
<dbReference type="Gene3D" id="3.40.640.10">
    <property type="entry name" value="Type I PLP-dependent aspartate aminotransferase-like (Major domain)"/>
    <property type="match status" value="1"/>
</dbReference>
<sequence>MLRNVTRAAARSVRGHASAATHAPETTGGSVSVAAKYYPNEPKGPSLITESVPGPKLLAANDHLGSVFDNRAAYFVTDYYNSVGNYIADADGNKLLDVYCQISSIPLGYNNPELYAAATSPEMASALVNRPALACFPQLDYAGILEEGILAAAPPGMTKVWTALSGSCANETAYKAAFMYQAAKARGAMDFTDEELRSVMLNKAPGSPDRAILSFEKGFHGRLFGSLSTTRSKALHKLDIPAFDWPVAPFPELKYPLKEHVRENAAEEERCLAEFEEIVASHPPGYIAAIIVEPVQSEGGDNHASAAFFHGLRQITRKHEILMIVDEVQTGVGALGKFWAHEHWNLQDPPDMVTFSKKFQAAGFYFSDPNLQPSQPYRQFNTWCGDPSKAILAKAIYQEVQKNNLVERTATTGDYLYKELEGLAEKYQDNILNLRGENFGTFIAWDCESPTHRNELLLKMRAAGVNIGGCGERSVRLRPSLVFEPSHANVFLNALEHAFHI</sequence>
<dbReference type="InterPro" id="IPR004631">
    <property type="entry name" value="4NH2But_aminotransferase_euk"/>
</dbReference>
<organism evidence="13 14">
    <name type="scientific">Candidozyma pseudohaemuli</name>
    <dbReference type="NCBI Taxonomy" id="418784"/>
    <lineage>
        <taxon>Eukaryota</taxon>
        <taxon>Fungi</taxon>
        <taxon>Dikarya</taxon>
        <taxon>Ascomycota</taxon>
        <taxon>Saccharomycotina</taxon>
        <taxon>Pichiomycetes</taxon>
        <taxon>Metschnikowiaceae</taxon>
        <taxon>Candidozyma</taxon>
    </lineage>
</organism>
<dbReference type="GO" id="GO:0030170">
    <property type="term" value="F:pyridoxal phosphate binding"/>
    <property type="evidence" value="ECO:0007669"/>
    <property type="project" value="InterPro"/>
</dbReference>
<dbReference type="GeneID" id="36563541"/>
<dbReference type="PROSITE" id="PS00600">
    <property type="entry name" value="AA_TRANSFER_CLASS_3"/>
    <property type="match status" value="1"/>
</dbReference>
<dbReference type="AlphaFoldDB" id="A0A2P7YX28"/>
<evidence type="ECO:0000256" key="11">
    <source>
        <dbReference type="ARBA" id="ARBA00048021"/>
    </source>
</evidence>
<dbReference type="InterPro" id="IPR049704">
    <property type="entry name" value="Aminotrans_3_PPA_site"/>
</dbReference>
<keyword evidence="7 13" id="KW-0808">Transferase</keyword>
<dbReference type="SUPFAM" id="SSF53383">
    <property type="entry name" value="PLP-dependent transferases"/>
    <property type="match status" value="1"/>
</dbReference>
<evidence type="ECO:0000256" key="3">
    <source>
        <dbReference type="ARBA" id="ARBA00011839"/>
    </source>
</evidence>
<evidence type="ECO:0000256" key="1">
    <source>
        <dbReference type="ARBA" id="ARBA00001933"/>
    </source>
</evidence>
<dbReference type="EC" id="2.6.1.19" evidence="4"/>
<dbReference type="PIRSF" id="PIRSF000521">
    <property type="entry name" value="Transaminase_4ab_Lys_Orn"/>
    <property type="match status" value="1"/>
</dbReference>
<dbReference type="OrthoDB" id="10260828at2759"/>
<dbReference type="Proteomes" id="UP000241107">
    <property type="component" value="Unassembled WGS sequence"/>
</dbReference>
<comment type="caution">
    <text evidence="13">The sequence shown here is derived from an EMBL/GenBank/DDBJ whole genome shotgun (WGS) entry which is preliminary data.</text>
</comment>
<evidence type="ECO:0000256" key="7">
    <source>
        <dbReference type="ARBA" id="ARBA00022679"/>
    </source>
</evidence>
<gene>
    <name evidence="13" type="ORF">C7M61_000147</name>
</gene>
<evidence type="ECO:0000256" key="5">
    <source>
        <dbReference type="ARBA" id="ARBA00018543"/>
    </source>
</evidence>
<dbReference type="RefSeq" id="XP_024715201.1">
    <property type="nucleotide sequence ID" value="XM_024855602.1"/>
</dbReference>
<dbReference type="GO" id="GO:0034386">
    <property type="term" value="F:4-aminobutyrate:2-oxoglutarate transaminase activity"/>
    <property type="evidence" value="ECO:0007669"/>
    <property type="project" value="UniProtKB-EC"/>
</dbReference>
<accession>A0A2P7YX28</accession>
<dbReference type="VEuPathDB" id="FungiDB:C7M61_000147"/>
<dbReference type="Pfam" id="PF00202">
    <property type="entry name" value="Aminotran_3"/>
    <property type="match status" value="1"/>
</dbReference>
<comment type="subunit">
    <text evidence="3">Homodimer and homotetramer.</text>
</comment>
<evidence type="ECO:0000256" key="8">
    <source>
        <dbReference type="ARBA" id="ARBA00022898"/>
    </source>
</evidence>
<evidence type="ECO:0000256" key="4">
    <source>
        <dbReference type="ARBA" id="ARBA00012912"/>
    </source>
</evidence>
<keyword evidence="14" id="KW-1185">Reference proteome</keyword>
<comment type="catalytic activity">
    <reaction evidence="11">
        <text>4-aminobutanoate + 2-oxoglutarate = succinate semialdehyde + L-glutamate</text>
        <dbReference type="Rhea" id="RHEA:23352"/>
        <dbReference type="ChEBI" id="CHEBI:16810"/>
        <dbReference type="ChEBI" id="CHEBI:29985"/>
        <dbReference type="ChEBI" id="CHEBI:57706"/>
        <dbReference type="ChEBI" id="CHEBI:59888"/>
        <dbReference type="EC" id="2.6.1.19"/>
    </reaction>
</comment>
<dbReference type="STRING" id="418784.A0A2P7YX28"/>
<evidence type="ECO:0000256" key="10">
    <source>
        <dbReference type="ARBA" id="ARBA00031787"/>
    </source>
</evidence>
<dbReference type="InterPro" id="IPR005814">
    <property type="entry name" value="Aminotrans_3"/>
</dbReference>
<proteinExistence type="inferred from homology"/>
<evidence type="ECO:0000256" key="9">
    <source>
        <dbReference type="ARBA" id="ARBA00030204"/>
    </source>
</evidence>
<dbReference type="InterPro" id="IPR015424">
    <property type="entry name" value="PyrdxlP-dep_Trfase"/>
</dbReference>
<evidence type="ECO:0000313" key="14">
    <source>
        <dbReference type="Proteomes" id="UP000241107"/>
    </source>
</evidence>
<evidence type="ECO:0000256" key="6">
    <source>
        <dbReference type="ARBA" id="ARBA00022576"/>
    </source>
</evidence>
<keyword evidence="8 12" id="KW-0663">Pyridoxal phosphate</keyword>
<evidence type="ECO:0000313" key="13">
    <source>
        <dbReference type="EMBL" id="PSK40502.1"/>
    </source>
</evidence>
<dbReference type="Gene3D" id="3.90.1150.10">
    <property type="entry name" value="Aspartate Aminotransferase, domain 1"/>
    <property type="match status" value="1"/>
</dbReference>
<name>A0A2P7YX28_9ASCO</name>
<comment type="cofactor">
    <cofactor evidence="1">
        <name>pyridoxal 5'-phosphate</name>
        <dbReference type="ChEBI" id="CHEBI:597326"/>
    </cofactor>
</comment>
<dbReference type="CDD" id="cd00610">
    <property type="entry name" value="OAT_like"/>
    <property type="match status" value="1"/>
</dbReference>
<dbReference type="GO" id="GO:0009450">
    <property type="term" value="P:gamma-aminobutyric acid catabolic process"/>
    <property type="evidence" value="ECO:0007669"/>
    <property type="project" value="TreeGrafter"/>
</dbReference>
<dbReference type="InterPro" id="IPR015421">
    <property type="entry name" value="PyrdxlP-dep_Trfase_major"/>
</dbReference>
<reference evidence="13 14" key="1">
    <citation type="submission" date="2018-03" db="EMBL/GenBank/DDBJ databases">
        <title>Candida pseudohaemulonii genome assembly and annotation.</title>
        <authorList>
            <person name="Munoz J.F."/>
            <person name="Gade L.G."/>
            <person name="Chow N.A."/>
            <person name="Litvintseva A.P."/>
            <person name="Loparev V.N."/>
            <person name="Cuomo C.A."/>
        </authorList>
    </citation>
    <scope>NUCLEOTIDE SEQUENCE [LARGE SCALE GENOMIC DNA]</scope>
    <source>
        <strain evidence="13 14">B12108</strain>
    </source>
</reference>
<dbReference type="NCBIfam" id="TIGR00699">
    <property type="entry name" value="GABAtrns_euk"/>
    <property type="match status" value="1"/>
</dbReference>
<dbReference type="EMBL" id="PYFQ01000001">
    <property type="protein sequence ID" value="PSK40502.1"/>
    <property type="molecule type" value="Genomic_DNA"/>
</dbReference>
<dbReference type="PANTHER" id="PTHR43206">
    <property type="entry name" value="AMINOTRANSFERASE"/>
    <property type="match status" value="1"/>
</dbReference>
<evidence type="ECO:0000256" key="2">
    <source>
        <dbReference type="ARBA" id="ARBA00008954"/>
    </source>
</evidence>
<keyword evidence="6 13" id="KW-0032">Aminotransferase</keyword>